<dbReference type="EMBL" id="JARQDV010000014">
    <property type="protein sequence ID" value="MDT2965904.1"/>
    <property type="molecule type" value="Genomic_DNA"/>
</dbReference>
<sequence length="349" mass="40450">MEAVFFRNEQETQISYGETLASVMREQSIEPQQVIILTNQRYYDRFSEKLTRLFLPREVNWYICTNQMYCNNFSEFKAAMDFFGRFSKQEPLLIVGFGNEGVLALSSFIHATSVLTTQLWLIPVSLRALAKSVKETAIVVKKPDIPMLENPNTPEFVIYDQTIAEKQIDGKLVDFLTLIRCGVLADSEFLKELYRTYPSHQALMRHSLAAYTDRLIQLYQQSGSELEEFGQLFADAAYRTENGHLLSDAMKLFFGFLFHFMWTVQQQQLTVDLPVFCQWLARLGFPIELPESFSLSEYFSHVLELQQKEKKLLFLAKVGTIGGRTKIEEKDLVQTMETYQRLINEIRGV</sequence>
<accession>A0A1L8SC01</accession>
<evidence type="ECO:0000313" key="2">
    <source>
        <dbReference type="EMBL" id="RHK06509.1"/>
    </source>
</evidence>
<evidence type="ECO:0000313" key="3">
    <source>
        <dbReference type="Proteomes" id="UP000286288"/>
    </source>
</evidence>
<dbReference type="Proteomes" id="UP000286288">
    <property type="component" value="Unassembled WGS sequence"/>
</dbReference>
<organism evidence="2 3">
    <name type="scientific">Enterococcus casseliflavus</name>
    <name type="common">Enterococcus flavescens</name>
    <dbReference type="NCBI Taxonomy" id="37734"/>
    <lineage>
        <taxon>Bacteria</taxon>
        <taxon>Bacillati</taxon>
        <taxon>Bacillota</taxon>
        <taxon>Bacilli</taxon>
        <taxon>Lactobacillales</taxon>
        <taxon>Enterococcaceae</taxon>
        <taxon>Enterococcus</taxon>
    </lineage>
</organism>
<reference evidence="1" key="2">
    <citation type="submission" date="2023-03" db="EMBL/GenBank/DDBJ databases">
        <authorList>
            <person name="Shen W."/>
            <person name="Cai J."/>
        </authorList>
    </citation>
    <scope>NUCLEOTIDE SEQUENCE</scope>
    <source>
        <strain evidence="1">K72-2</strain>
    </source>
</reference>
<evidence type="ECO:0008006" key="4">
    <source>
        <dbReference type="Google" id="ProtNLM"/>
    </source>
</evidence>
<dbReference type="AlphaFoldDB" id="A0A1L8SC01"/>
<comment type="caution">
    <text evidence="2">The sequence shown here is derived from an EMBL/GenBank/DDBJ whole genome shotgun (WGS) entry which is preliminary data.</text>
</comment>
<dbReference type="GeneID" id="15142751"/>
<dbReference type="RefSeq" id="WP_005229354.1">
    <property type="nucleotide sequence ID" value="NZ_BAAAXK010000017.1"/>
</dbReference>
<evidence type="ECO:0000313" key="1">
    <source>
        <dbReference type="EMBL" id="MDT2965904.1"/>
    </source>
</evidence>
<proteinExistence type="predicted"/>
<dbReference type="EMBL" id="QRMZ01000009">
    <property type="protein sequence ID" value="RHK06509.1"/>
    <property type="molecule type" value="Genomic_DNA"/>
</dbReference>
<protein>
    <recommendedName>
        <fullName evidence="4">3-dehydroquinate synthase</fullName>
    </recommendedName>
</protein>
<reference evidence="2 3" key="1">
    <citation type="submission" date="2018-08" db="EMBL/GenBank/DDBJ databases">
        <title>A genome reference for cultivated species of the human gut microbiota.</title>
        <authorList>
            <person name="Zou Y."/>
            <person name="Xue W."/>
            <person name="Luo G."/>
        </authorList>
    </citation>
    <scope>NUCLEOTIDE SEQUENCE [LARGE SCALE GENOMIC DNA]</scope>
    <source>
        <strain evidence="2 3">AF48-16</strain>
    </source>
</reference>
<name>A0A1L8SC01_ENTCA</name>
<gene>
    <name evidence="2" type="ORF">DW084_08080</name>
    <name evidence="1" type="ORF">P7I32_15025</name>
</gene>
<dbReference type="Proteomes" id="UP001268896">
    <property type="component" value="Unassembled WGS sequence"/>
</dbReference>